<evidence type="ECO:0000313" key="5">
    <source>
        <dbReference type="Proteomes" id="UP000283513"/>
    </source>
</evidence>
<gene>
    <name evidence="3" type="ORF">DW856_13585</name>
    <name evidence="4" type="ORF">DWZ31_07465</name>
</gene>
<evidence type="ECO:0000313" key="3">
    <source>
        <dbReference type="EMBL" id="RHC15744.1"/>
    </source>
</evidence>
<dbReference type="Proteomes" id="UP000283586">
    <property type="component" value="Unassembled WGS sequence"/>
</dbReference>
<keyword evidence="1" id="KW-0472">Membrane</keyword>
<reference evidence="5 6" key="1">
    <citation type="submission" date="2018-08" db="EMBL/GenBank/DDBJ databases">
        <title>A genome reference for cultivated species of the human gut microbiota.</title>
        <authorList>
            <person name="Zou Y."/>
            <person name="Xue W."/>
            <person name="Luo G."/>
        </authorList>
    </citation>
    <scope>NUCLEOTIDE SEQUENCE [LARGE SCALE GENOMIC DNA]</scope>
    <source>
        <strain evidence="4 6">AF31-21AC</strain>
        <strain evidence="3 5">AM37-1AC</strain>
    </source>
</reference>
<dbReference type="RefSeq" id="WP_118488541.1">
    <property type="nucleotide sequence ID" value="NZ_CP097279.1"/>
</dbReference>
<feature type="domain" description="Acyltransferase 3" evidence="2">
    <location>
        <begin position="5"/>
        <end position="297"/>
    </location>
</feature>
<dbReference type="Proteomes" id="UP000283513">
    <property type="component" value="Unassembled WGS sequence"/>
</dbReference>
<evidence type="ECO:0000313" key="4">
    <source>
        <dbReference type="EMBL" id="RHN09270.1"/>
    </source>
</evidence>
<proteinExistence type="predicted"/>
<keyword evidence="4" id="KW-0012">Acyltransferase</keyword>
<evidence type="ECO:0000256" key="1">
    <source>
        <dbReference type="SAM" id="Phobius"/>
    </source>
</evidence>
<dbReference type="EMBL" id="QSHO01000012">
    <property type="protein sequence ID" value="RHC15744.1"/>
    <property type="molecule type" value="Genomic_DNA"/>
</dbReference>
<evidence type="ECO:0000313" key="6">
    <source>
        <dbReference type="Proteomes" id="UP000283586"/>
    </source>
</evidence>
<feature type="transmembrane region" description="Helical" evidence="1">
    <location>
        <begin position="282"/>
        <end position="301"/>
    </location>
</feature>
<sequence>MRKSNFELLRLFCIFGIVVMHAMGNIDTSLSVWNTESHIFVNALFNTGVTCFILISGYFGIKFRLEKLIEMDFMVIFYTVAGVAVRGDLKAKELILACFPIITRHYWFISCYFALCFLAPLLNALAEKIKKENFERLLVTMLLLFSVIPTITTYDIMQDSGKGLVDFVMIYLIGRYLSKYPVRLQKKRLGMGAVSLVLLIFILDSVRTQINGVLYSTFSRDCSSFIIMASVCIFLWFKEFEFSSRLINRIAGNVLAVTVLDEHIQYFLKPYTGIEQFGNNKLLLLLVLGYAACVVIIAVGINEIRKATIGKTGQRCAARLAVKYNRVLPVFVEKIKKLAGWFIEGV</sequence>
<feature type="transmembrane region" description="Helical" evidence="1">
    <location>
        <begin position="105"/>
        <end position="125"/>
    </location>
</feature>
<dbReference type="InterPro" id="IPR002656">
    <property type="entry name" value="Acyl_transf_3_dom"/>
</dbReference>
<keyword evidence="4" id="KW-0808">Transferase</keyword>
<comment type="caution">
    <text evidence="4">The sequence shown here is derived from an EMBL/GenBank/DDBJ whole genome shotgun (WGS) entry which is preliminary data.</text>
</comment>
<feature type="transmembrane region" description="Helical" evidence="1">
    <location>
        <begin position="68"/>
        <end position="85"/>
    </location>
</feature>
<protein>
    <submittedName>
        <fullName evidence="4">Acyltransferase</fullName>
    </submittedName>
</protein>
<feature type="transmembrane region" description="Helical" evidence="1">
    <location>
        <begin position="218"/>
        <end position="237"/>
    </location>
</feature>
<keyword evidence="1" id="KW-1133">Transmembrane helix</keyword>
<feature type="transmembrane region" description="Helical" evidence="1">
    <location>
        <begin position="137"/>
        <end position="154"/>
    </location>
</feature>
<dbReference type="EMBL" id="QRQN01000007">
    <property type="protein sequence ID" value="RHN09270.1"/>
    <property type="molecule type" value="Genomic_DNA"/>
</dbReference>
<accession>A0A3R6K8L4</accession>
<organism evidence="4 6">
    <name type="scientific">Roseburia intestinalis</name>
    <dbReference type="NCBI Taxonomy" id="166486"/>
    <lineage>
        <taxon>Bacteria</taxon>
        <taxon>Bacillati</taxon>
        <taxon>Bacillota</taxon>
        <taxon>Clostridia</taxon>
        <taxon>Lachnospirales</taxon>
        <taxon>Lachnospiraceae</taxon>
        <taxon>Roseburia</taxon>
    </lineage>
</organism>
<dbReference type="AlphaFoldDB" id="A0A3R6K8L4"/>
<feature type="transmembrane region" description="Helical" evidence="1">
    <location>
        <begin position="39"/>
        <end position="61"/>
    </location>
</feature>
<evidence type="ECO:0000259" key="2">
    <source>
        <dbReference type="Pfam" id="PF01757"/>
    </source>
</evidence>
<dbReference type="GO" id="GO:0016747">
    <property type="term" value="F:acyltransferase activity, transferring groups other than amino-acyl groups"/>
    <property type="evidence" value="ECO:0007669"/>
    <property type="project" value="InterPro"/>
</dbReference>
<feature type="transmembrane region" description="Helical" evidence="1">
    <location>
        <begin position="189"/>
        <end position="206"/>
    </location>
</feature>
<dbReference type="Pfam" id="PF01757">
    <property type="entry name" value="Acyl_transf_3"/>
    <property type="match status" value="1"/>
</dbReference>
<feature type="transmembrane region" description="Helical" evidence="1">
    <location>
        <begin position="12"/>
        <end position="33"/>
    </location>
</feature>
<keyword evidence="1" id="KW-0812">Transmembrane</keyword>
<name>A0A3R6K8L4_9FIRM</name>